<dbReference type="KEGG" id="adp:NCTC12871_01313"/>
<organism evidence="3 4">
    <name type="scientific">Actinobacillus delphinicola</name>
    <dbReference type="NCBI Taxonomy" id="51161"/>
    <lineage>
        <taxon>Bacteria</taxon>
        <taxon>Pseudomonadati</taxon>
        <taxon>Pseudomonadota</taxon>
        <taxon>Gammaproteobacteria</taxon>
        <taxon>Pasteurellales</taxon>
        <taxon>Pasteurellaceae</taxon>
        <taxon>Actinobacillus</taxon>
    </lineage>
</organism>
<name>A0A448TV56_9PAST</name>
<proteinExistence type="inferred from homology"/>
<accession>A0A448TV56</accession>
<dbReference type="EMBL" id="LR134510">
    <property type="protein sequence ID" value="VEJ09826.1"/>
    <property type="molecule type" value="Genomic_DNA"/>
</dbReference>
<dbReference type="InterPro" id="IPR002634">
    <property type="entry name" value="BolA"/>
</dbReference>
<dbReference type="AlphaFoldDB" id="A0A448TV56"/>
<dbReference type="PIRSF" id="PIRSF003113">
    <property type="entry name" value="BolA"/>
    <property type="match status" value="1"/>
</dbReference>
<protein>
    <submittedName>
        <fullName evidence="3">BolA family protein</fullName>
    </submittedName>
</protein>
<dbReference type="InterPro" id="IPR036065">
    <property type="entry name" value="BolA-like_sf"/>
</dbReference>
<evidence type="ECO:0000256" key="1">
    <source>
        <dbReference type="ARBA" id="ARBA00005578"/>
    </source>
</evidence>
<sequence>METTQIEQILMENLPITEVHVQGEDAHYSVIVVSDELAALSRVKQQQTIYAPLMSHFSSGAIHALSIRTFNQEKWQRERALNGF</sequence>
<comment type="similarity">
    <text evidence="1 2">Belongs to the BolA/IbaG family.</text>
</comment>
<evidence type="ECO:0000313" key="3">
    <source>
        <dbReference type="EMBL" id="VEJ09826.1"/>
    </source>
</evidence>
<reference evidence="3 4" key="1">
    <citation type="submission" date="2018-12" db="EMBL/GenBank/DDBJ databases">
        <authorList>
            <consortium name="Pathogen Informatics"/>
        </authorList>
    </citation>
    <scope>NUCLEOTIDE SEQUENCE [LARGE SCALE GENOMIC DNA]</scope>
    <source>
        <strain evidence="3 4">NCTC12871</strain>
    </source>
</reference>
<dbReference type="PANTHER" id="PTHR46229:SF4">
    <property type="entry name" value="ACID STRESS PROTEIN IBAG"/>
    <property type="match status" value="1"/>
</dbReference>
<gene>
    <name evidence="3" type="ORF">NCTC12871_01313</name>
</gene>
<dbReference type="Gene3D" id="3.30.300.90">
    <property type="entry name" value="BolA-like"/>
    <property type="match status" value="1"/>
</dbReference>
<dbReference type="Pfam" id="PF01722">
    <property type="entry name" value="BolA"/>
    <property type="match status" value="1"/>
</dbReference>
<dbReference type="OrthoDB" id="9812890at2"/>
<dbReference type="SUPFAM" id="SSF82657">
    <property type="entry name" value="BolA-like"/>
    <property type="match status" value="1"/>
</dbReference>
<dbReference type="RefSeq" id="WP_126600074.1">
    <property type="nucleotide sequence ID" value="NZ_LR134510.1"/>
</dbReference>
<dbReference type="Proteomes" id="UP000279799">
    <property type="component" value="Chromosome"/>
</dbReference>
<dbReference type="InterPro" id="IPR050961">
    <property type="entry name" value="BolA/IbaG_stress_morph_reg"/>
</dbReference>
<evidence type="ECO:0000256" key="2">
    <source>
        <dbReference type="RuleBase" id="RU003860"/>
    </source>
</evidence>
<dbReference type="PANTHER" id="PTHR46229">
    <property type="entry name" value="BOLA TRANSCRIPTION REGULATOR"/>
    <property type="match status" value="1"/>
</dbReference>
<keyword evidence="4" id="KW-1185">Reference proteome</keyword>
<evidence type="ECO:0000313" key="4">
    <source>
        <dbReference type="Proteomes" id="UP000279799"/>
    </source>
</evidence>